<dbReference type="AlphaFoldDB" id="U4L4C3"/>
<evidence type="ECO:0000313" key="2">
    <source>
        <dbReference type="Proteomes" id="UP000018144"/>
    </source>
</evidence>
<organism evidence="1 2">
    <name type="scientific">Pyronema omphalodes (strain CBS 100304)</name>
    <name type="common">Pyronema confluens</name>
    <dbReference type="NCBI Taxonomy" id="1076935"/>
    <lineage>
        <taxon>Eukaryota</taxon>
        <taxon>Fungi</taxon>
        <taxon>Dikarya</taxon>
        <taxon>Ascomycota</taxon>
        <taxon>Pezizomycotina</taxon>
        <taxon>Pezizomycetes</taxon>
        <taxon>Pezizales</taxon>
        <taxon>Pyronemataceae</taxon>
        <taxon>Pyronema</taxon>
    </lineage>
</organism>
<evidence type="ECO:0000313" key="1">
    <source>
        <dbReference type="EMBL" id="CCX11329.1"/>
    </source>
</evidence>
<accession>U4L4C3</accession>
<protein>
    <submittedName>
        <fullName evidence="1">Uncharacterized protein</fullName>
    </submittedName>
</protein>
<proteinExistence type="predicted"/>
<name>U4L4C3_PYROM</name>
<gene>
    <name evidence="1" type="ORF">PCON_10923</name>
</gene>
<sequence>MCLRYATQGSKPLLGFNSVQRWSVWSSSRLRMGRSRA</sequence>
<dbReference type="EMBL" id="HF935612">
    <property type="protein sequence ID" value="CCX11329.1"/>
    <property type="molecule type" value="Genomic_DNA"/>
</dbReference>
<dbReference type="Proteomes" id="UP000018144">
    <property type="component" value="Unassembled WGS sequence"/>
</dbReference>
<keyword evidence="2" id="KW-1185">Reference proteome</keyword>
<reference evidence="1 2" key="1">
    <citation type="journal article" date="2013" name="PLoS Genet.">
        <title>The genome and development-dependent transcriptomes of Pyronema confluens: a window into fungal evolution.</title>
        <authorList>
            <person name="Traeger S."/>
            <person name="Altegoer F."/>
            <person name="Freitag M."/>
            <person name="Gabaldon T."/>
            <person name="Kempken F."/>
            <person name="Kumar A."/>
            <person name="Marcet-Houben M."/>
            <person name="Poggeler S."/>
            <person name="Stajich J.E."/>
            <person name="Nowrousian M."/>
        </authorList>
    </citation>
    <scope>NUCLEOTIDE SEQUENCE [LARGE SCALE GENOMIC DNA]</scope>
    <source>
        <strain evidence="2">CBS 100304</strain>
        <tissue evidence="1">Vegetative mycelium</tissue>
    </source>
</reference>